<dbReference type="PROSITE" id="PS50106">
    <property type="entry name" value="PDZ"/>
    <property type="match status" value="1"/>
</dbReference>
<proteinExistence type="predicted"/>
<dbReference type="EMBL" id="KN728184">
    <property type="protein sequence ID" value="KIH64213.1"/>
    <property type="molecule type" value="Genomic_DNA"/>
</dbReference>
<dbReference type="PANTHER" id="PTHR15963:SF5">
    <property type="entry name" value="SHORT SPINDLE 6, ISOFORM A"/>
    <property type="match status" value="1"/>
</dbReference>
<dbReference type="InterPro" id="IPR001478">
    <property type="entry name" value="PDZ"/>
</dbReference>
<evidence type="ECO:0000313" key="4">
    <source>
        <dbReference type="EMBL" id="KIH64213.1"/>
    </source>
</evidence>
<evidence type="ECO:0000259" key="3">
    <source>
        <dbReference type="PROSITE" id="PS50106"/>
    </source>
</evidence>
<dbReference type="PANTHER" id="PTHR15963">
    <property type="entry name" value="GENERAL RECEPTOR FOR PHOSPHOINOSITIDES 1-ASSOCIATED SCAFFOLD PROTEIN-RELATED"/>
    <property type="match status" value="1"/>
</dbReference>
<dbReference type="OrthoDB" id="10041077at2759"/>
<dbReference type="AlphaFoldDB" id="A0A0C2D3Y1"/>
<protein>
    <recommendedName>
        <fullName evidence="3">PDZ domain-containing protein</fullName>
    </recommendedName>
</protein>
<dbReference type="SMART" id="SM00228">
    <property type="entry name" value="PDZ"/>
    <property type="match status" value="1"/>
</dbReference>
<feature type="domain" description="PDZ" evidence="3">
    <location>
        <begin position="54"/>
        <end position="107"/>
    </location>
</feature>
<dbReference type="InterPro" id="IPR041489">
    <property type="entry name" value="PDZ_6"/>
</dbReference>
<name>A0A0C2D3Y1_9BILA</name>
<dbReference type="Pfam" id="PF17820">
    <property type="entry name" value="PDZ_6"/>
    <property type="match status" value="1"/>
</dbReference>
<dbReference type="GO" id="GO:0005737">
    <property type="term" value="C:cytoplasm"/>
    <property type="evidence" value="ECO:0007669"/>
    <property type="project" value="UniProtKB-SubCell"/>
</dbReference>
<dbReference type="SUPFAM" id="SSF50156">
    <property type="entry name" value="PDZ domain-like"/>
    <property type="match status" value="1"/>
</dbReference>
<reference evidence="4 5" key="1">
    <citation type="submission" date="2013-12" db="EMBL/GenBank/DDBJ databases">
        <title>Draft genome of the parsitic nematode Ancylostoma duodenale.</title>
        <authorList>
            <person name="Mitreva M."/>
        </authorList>
    </citation>
    <scope>NUCLEOTIDE SEQUENCE [LARGE SCALE GENOMIC DNA]</scope>
    <source>
        <strain evidence="4 5">Zhejiang</strain>
    </source>
</reference>
<keyword evidence="5" id="KW-1185">Reference proteome</keyword>
<organism evidence="4 5">
    <name type="scientific">Ancylostoma duodenale</name>
    <dbReference type="NCBI Taxonomy" id="51022"/>
    <lineage>
        <taxon>Eukaryota</taxon>
        <taxon>Metazoa</taxon>
        <taxon>Ecdysozoa</taxon>
        <taxon>Nematoda</taxon>
        <taxon>Chromadorea</taxon>
        <taxon>Rhabditida</taxon>
        <taxon>Rhabditina</taxon>
        <taxon>Rhabditomorpha</taxon>
        <taxon>Strongyloidea</taxon>
        <taxon>Ancylostomatidae</taxon>
        <taxon>Ancylostomatinae</taxon>
        <taxon>Ancylostoma</taxon>
    </lineage>
</organism>
<dbReference type="InterPro" id="IPR036034">
    <property type="entry name" value="PDZ_sf"/>
</dbReference>
<evidence type="ECO:0000256" key="2">
    <source>
        <dbReference type="ARBA" id="ARBA00022490"/>
    </source>
</evidence>
<dbReference type="Gene3D" id="2.30.42.10">
    <property type="match status" value="1"/>
</dbReference>
<comment type="subcellular location">
    <subcellularLocation>
        <location evidence="1">Cytoplasm</location>
    </subcellularLocation>
</comment>
<accession>A0A0C2D3Y1</accession>
<gene>
    <name evidence="4" type="ORF">ANCDUO_05479</name>
</gene>
<dbReference type="Proteomes" id="UP000054047">
    <property type="component" value="Unassembled WGS sequence"/>
</dbReference>
<dbReference type="InterPro" id="IPR052122">
    <property type="entry name" value="Intracell_Traff_Signaling_Reg"/>
</dbReference>
<keyword evidence="2" id="KW-0963">Cytoplasm</keyword>
<evidence type="ECO:0000313" key="5">
    <source>
        <dbReference type="Proteomes" id="UP000054047"/>
    </source>
</evidence>
<evidence type="ECO:0000256" key="1">
    <source>
        <dbReference type="ARBA" id="ARBA00004496"/>
    </source>
</evidence>
<sequence length="232" mass="25751">MEQSDEVVHFDCDHVGSGCEEDRNSCIVYDSLSTNSDAAPLIESNGCSNTYIFKRGPVGLTERITYVDYVREDSAAAIAGVRRGDVVVAVNGFPVLAESHKALVDLMSSQLKLHLVLLYQDITRILALSVRSLQLQYILAEKYILLEQMDMEEASLLHGSGGSLSTDFRRARWLSACQDLSKSLNLCRKLLGRESKQDLYRLHDAPAENADALTALEHNVELDDDCSQVTRL</sequence>